<sequence length="288" mass="31993">MNRMAVVTGGTDGIGREMIAVLLKEGFSVVFVGRTAEKGRLVIEKLGANSEKLIFLQGDLSLMREVERVANEVKKLAVDGIQLLVHSAGVNLRKRQMTMEGIESTWAIDYLSRFYLTTLLAEKLIQGQPARVITIAASSTRKGRIDFNDLEGPMTIGGLKGLGQAQYANDVFIVELARRFEGQEINCFALNPGAVETQIRRDFPAWLTRVMGLLFRSSVLSAKAGAEAPLYLALSEELTDLKVGLFHRREKLRISSDRSDVSLGTRLWTTSQEFVHKAKERLSHDNIN</sequence>
<reference evidence="2" key="1">
    <citation type="submission" date="2022-02" db="EMBL/GenBank/DDBJ databases">
        <title>Paenibacillus sp. MBLB1832 Whole Genome Shotgun Sequencing.</title>
        <authorList>
            <person name="Hwang C.Y."/>
            <person name="Cho E.-S."/>
            <person name="Seo M.-J."/>
        </authorList>
    </citation>
    <scope>NUCLEOTIDE SEQUENCE</scope>
    <source>
        <strain evidence="2">MBLB1832</strain>
    </source>
</reference>
<accession>A0AA96LRU4</accession>
<dbReference type="AlphaFoldDB" id="A0AA96LRU4"/>
<dbReference type="RefSeq" id="WP_314802117.1">
    <property type="nucleotide sequence ID" value="NZ_CP130319.1"/>
</dbReference>
<keyword evidence="1" id="KW-0560">Oxidoreductase</keyword>
<dbReference type="InterPro" id="IPR036291">
    <property type="entry name" value="NAD(P)-bd_dom_sf"/>
</dbReference>
<dbReference type="KEGG" id="proo:MJB10_04500"/>
<dbReference type="PANTHER" id="PTHR43157">
    <property type="entry name" value="PHOSPHATIDYLINOSITOL-GLYCAN BIOSYNTHESIS CLASS F PROTEIN-RELATED"/>
    <property type="match status" value="1"/>
</dbReference>
<dbReference type="InterPro" id="IPR002347">
    <property type="entry name" value="SDR_fam"/>
</dbReference>
<evidence type="ECO:0000313" key="2">
    <source>
        <dbReference type="EMBL" id="WNR45401.1"/>
    </source>
</evidence>
<dbReference type="SUPFAM" id="SSF51735">
    <property type="entry name" value="NAD(P)-binding Rossmann-fold domains"/>
    <property type="match status" value="1"/>
</dbReference>
<evidence type="ECO:0000256" key="1">
    <source>
        <dbReference type="ARBA" id="ARBA00023002"/>
    </source>
</evidence>
<dbReference type="Pfam" id="PF00106">
    <property type="entry name" value="adh_short"/>
    <property type="match status" value="1"/>
</dbReference>
<dbReference type="Gene3D" id="3.40.50.720">
    <property type="entry name" value="NAD(P)-binding Rossmann-like Domain"/>
    <property type="match status" value="1"/>
</dbReference>
<name>A0AA96LRU4_9BACL</name>
<protein>
    <submittedName>
        <fullName evidence="2">SDR family NAD(P)-dependent oxidoreductase</fullName>
    </submittedName>
</protein>
<organism evidence="2 3">
    <name type="scientific">Paenibacillus roseopurpureus</name>
    <dbReference type="NCBI Taxonomy" id="2918901"/>
    <lineage>
        <taxon>Bacteria</taxon>
        <taxon>Bacillati</taxon>
        <taxon>Bacillota</taxon>
        <taxon>Bacilli</taxon>
        <taxon>Bacillales</taxon>
        <taxon>Paenibacillaceae</taxon>
        <taxon>Paenibacillus</taxon>
    </lineage>
</organism>
<dbReference type="EMBL" id="CP130319">
    <property type="protein sequence ID" value="WNR45401.1"/>
    <property type="molecule type" value="Genomic_DNA"/>
</dbReference>
<evidence type="ECO:0000313" key="3">
    <source>
        <dbReference type="Proteomes" id="UP001304650"/>
    </source>
</evidence>
<dbReference type="PANTHER" id="PTHR43157:SF31">
    <property type="entry name" value="PHOSPHATIDYLINOSITOL-GLYCAN BIOSYNTHESIS CLASS F PROTEIN"/>
    <property type="match status" value="1"/>
</dbReference>
<keyword evidence="3" id="KW-1185">Reference proteome</keyword>
<dbReference type="Proteomes" id="UP001304650">
    <property type="component" value="Chromosome"/>
</dbReference>
<dbReference type="PRINTS" id="PR00081">
    <property type="entry name" value="GDHRDH"/>
</dbReference>
<gene>
    <name evidence="2" type="ORF">MJB10_04500</name>
</gene>
<dbReference type="GO" id="GO:0016491">
    <property type="term" value="F:oxidoreductase activity"/>
    <property type="evidence" value="ECO:0007669"/>
    <property type="project" value="UniProtKB-KW"/>
</dbReference>
<proteinExistence type="predicted"/>